<evidence type="ECO:0000313" key="2">
    <source>
        <dbReference type="Proteomes" id="UP001162164"/>
    </source>
</evidence>
<gene>
    <name evidence="1" type="ORF">NQ317_011553</name>
</gene>
<keyword evidence="2" id="KW-1185">Reference proteome</keyword>
<proteinExistence type="predicted"/>
<sequence>MDILQGEQNKLKNYGNPIENENLTEAFRRKLHNCTFFMHLELISSVLLVLYASAGQSLLGVSSFCRPLLPESLFSPPLPVEPLSFGNDTFLKMKVVKTSSRREIKFNPPKCNLRSAADWADSIAFLLCISMACCLKANSFSTVLSVFCRILSLSSNFLTTRLADSTCVVNVLTCSFKTSFSSLASLCSWLDLIRSDISLKLASSFSLNC</sequence>
<reference evidence="1" key="1">
    <citation type="journal article" date="2023" name="Insect Mol. Biol.">
        <title>Genome sequencing provides insights into the evolution of gene families encoding plant cell wall-degrading enzymes in longhorned beetles.</title>
        <authorList>
            <person name="Shin N.R."/>
            <person name="Okamura Y."/>
            <person name="Kirsch R."/>
            <person name="Pauchet Y."/>
        </authorList>
    </citation>
    <scope>NUCLEOTIDE SEQUENCE</scope>
    <source>
        <strain evidence="1">MMC_N1</strain>
    </source>
</reference>
<dbReference type="EMBL" id="JAPWTJ010000222">
    <property type="protein sequence ID" value="KAJ8980912.1"/>
    <property type="molecule type" value="Genomic_DNA"/>
</dbReference>
<name>A0ABQ9JTD1_9CUCU</name>
<protein>
    <submittedName>
        <fullName evidence="1">Uncharacterized protein</fullName>
    </submittedName>
</protein>
<dbReference type="Proteomes" id="UP001162164">
    <property type="component" value="Unassembled WGS sequence"/>
</dbReference>
<organism evidence="1 2">
    <name type="scientific">Molorchus minor</name>
    <dbReference type="NCBI Taxonomy" id="1323400"/>
    <lineage>
        <taxon>Eukaryota</taxon>
        <taxon>Metazoa</taxon>
        <taxon>Ecdysozoa</taxon>
        <taxon>Arthropoda</taxon>
        <taxon>Hexapoda</taxon>
        <taxon>Insecta</taxon>
        <taxon>Pterygota</taxon>
        <taxon>Neoptera</taxon>
        <taxon>Endopterygota</taxon>
        <taxon>Coleoptera</taxon>
        <taxon>Polyphaga</taxon>
        <taxon>Cucujiformia</taxon>
        <taxon>Chrysomeloidea</taxon>
        <taxon>Cerambycidae</taxon>
        <taxon>Lamiinae</taxon>
        <taxon>Monochamini</taxon>
        <taxon>Molorchus</taxon>
    </lineage>
</organism>
<evidence type="ECO:0000313" key="1">
    <source>
        <dbReference type="EMBL" id="KAJ8980912.1"/>
    </source>
</evidence>
<comment type="caution">
    <text evidence="1">The sequence shown here is derived from an EMBL/GenBank/DDBJ whole genome shotgun (WGS) entry which is preliminary data.</text>
</comment>
<accession>A0ABQ9JTD1</accession>